<gene>
    <name evidence="1" type="ORF">MRATA1EN3_LOCUS24849</name>
</gene>
<name>A0ACB0FL86_RANTA</name>
<dbReference type="EMBL" id="OX596093">
    <property type="protein sequence ID" value="CAI9713636.1"/>
    <property type="molecule type" value="Genomic_DNA"/>
</dbReference>
<reference evidence="1" key="1">
    <citation type="submission" date="2023-05" db="EMBL/GenBank/DDBJ databases">
        <authorList>
            <consortium name="ELIXIR-Norway"/>
        </authorList>
    </citation>
    <scope>NUCLEOTIDE SEQUENCE</scope>
</reference>
<dbReference type="Proteomes" id="UP001162501">
    <property type="component" value="Chromosome 9"/>
</dbReference>
<protein>
    <submittedName>
        <fullName evidence="1">Uncharacterized protein</fullName>
    </submittedName>
</protein>
<accession>A0ACB0FL86</accession>
<evidence type="ECO:0000313" key="1">
    <source>
        <dbReference type="EMBL" id="CAI9713636.1"/>
    </source>
</evidence>
<organism evidence="1 2">
    <name type="scientific">Rangifer tarandus platyrhynchus</name>
    <name type="common">Svalbard reindeer</name>
    <dbReference type="NCBI Taxonomy" id="3082113"/>
    <lineage>
        <taxon>Eukaryota</taxon>
        <taxon>Metazoa</taxon>
        <taxon>Chordata</taxon>
        <taxon>Craniata</taxon>
        <taxon>Vertebrata</taxon>
        <taxon>Euteleostomi</taxon>
        <taxon>Mammalia</taxon>
        <taxon>Eutheria</taxon>
        <taxon>Laurasiatheria</taxon>
        <taxon>Artiodactyla</taxon>
        <taxon>Ruminantia</taxon>
        <taxon>Pecora</taxon>
        <taxon>Cervidae</taxon>
        <taxon>Odocoileinae</taxon>
        <taxon>Rangifer</taxon>
    </lineage>
</organism>
<evidence type="ECO:0000313" key="2">
    <source>
        <dbReference type="Proteomes" id="UP001162501"/>
    </source>
</evidence>
<proteinExistence type="predicted"/>
<sequence>MHPLIIHVHAVGMLGRVGSRRSGQLRISAGGNGAELRVWGRPGRAGGDLGAPEGRRRAGPGRSAVSHGSAGPRRVGPPACSGLGGPGIRCPGRPVPTPPTPATQAGRRARAAQDGGLPGAPPEMGKRAGPVVPALRLLAPSLEPALRSPYLGGAVAAEDPESRRGLP</sequence>